<reference evidence="1" key="2">
    <citation type="submission" date="2020-09" db="EMBL/GenBank/DDBJ databases">
        <authorList>
            <person name="Sun Q."/>
            <person name="Zhou Y."/>
        </authorList>
    </citation>
    <scope>NUCLEOTIDE SEQUENCE</scope>
    <source>
        <strain evidence="1">CGMCC 1.12919</strain>
    </source>
</reference>
<name>A0A916UC92_9HYPH</name>
<reference evidence="1" key="1">
    <citation type="journal article" date="2014" name="Int. J. Syst. Evol. Microbiol.">
        <title>Complete genome sequence of Corynebacterium casei LMG S-19264T (=DSM 44701T), isolated from a smear-ripened cheese.</title>
        <authorList>
            <consortium name="US DOE Joint Genome Institute (JGI-PGF)"/>
            <person name="Walter F."/>
            <person name="Albersmeier A."/>
            <person name="Kalinowski J."/>
            <person name="Ruckert C."/>
        </authorList>
    </citation>
    <scope>NUCLEOTIDE SEQUENCE</scope>
    <source>
        <strain evidence="1">CGMCC 1.12919</strain>
    </source>
</reference>
<dbReference type="InterPro" id="IPR012337">
    <property type="entry name" value="RNaseH-like_sf"/>
</dbReference>
<dbReference type="InterPro" id="IPR045290">
    <property type="entry name" value="MOC1-like"/>
</dbReference>
<evidence type="ECO:0000313" key="2">
    <source>
        <dbReference type="Proteomes" id="UP000637002"/>
    </source>
</evidence>
<evidence type="ECO:0000313" key="1">
    <source>
        <dbReference type="EMBL" id="GGC68387.1"/>
    </source>
</evidence>
<dbReference type="Proteomes" id="UP000637002">
    <property type="component" value="Unassembled WGS sequence"/>
</dbReference>
<dbReference type="AlphaFoldDB" id="A0A916UC92"/>
<dbReference type="PANTHER" id="PTHR36015">
    <property type="entry name" value="HOLLIDAY JUNCTION RESOLVASE MOC1, CHLOROPLASTIC-RELATED"/>
    <property type="match status" value="1"/>
</dbReference>
<dbReference type="SUPFAM" id="SSF53098">
    <property type="entry name" value="Ribonuclease H-like"/>
    <property type="match status" value="1"/>
</dbReference>
<dbReference type="RefSeq" id="WP_188609875.1">
    <property type="nucleotide sequence ID" value="NZ_BMGG01000005.1"/>
</dbReference>
<dbReference type="GO" id="GO:0008821">
    <property type="term" value="F:crossover junction DNA endonuclease activity"/>
    <property type="evidence" value="ECO:0007669"/>
    <property type="project" value="InterPro"/>
</dbReference>
<keyword evidence="2" id="KW-1185">Reference proteome</keyword>
<accession>A0A916UC92</accession>
<protein>
    <submittedName>
        <fullName evidence="1">Uncharacterized protein</fullName>
    </submittedName>
</protein>
<dbReference type="EMBL" id="BMGG01000005">
    <property type="protein sequence ID" value="GGC68387.1"/>
    <property type="molecule type" value="Genomic_DNA"/>
</dbReference>
<dbReference type="CDD" id="cd22992">
    <property type="entry name" value="MOC1"/>
    <property type="match status" value="1"/>
</dbReference>
<dbReference type="GO" id="GO:0003676">
    <property type="term" value="F:nucleic acid binding"/>
    <property type="evidence" value="ECO:0007669"/>
    <property type="project" value="InterPro"/>
</dbReference>
<comment type="caution">
    <text evidence="1">The sequence shown here is derived from an EMBL/GenBank/DDBJ whole genome shotgun (WGS) entry which is preliminary data.</text>
</comment>
<organism evidence="1 2">
    <name type="scientific">Chelatococcus reniformis</name>
    <dbReference type="NCBI Taxonomy" id="1494448"/>
    <lineage>
        <taxon>Bacteria</taxon>
        <taxon>Pseudomonadati</taxon>
        <taxon>Pseudomonadota</taxon>
        <taxon>Alphaproteobacteria</taxon>
        <taxon>Hyphomicrobiales</taxon>
        <taxon>Chelatococcaceae</taxon>
        <taxon>Chelatococcus</taxon>
    </lineage>
</organism>
<proteinExistence type="predicted"/>
<dbReference type="PANTHER" id="PTHR36015:SF6">
    <property type="entry name" value="HOLLIDAY JUNCTION RESOLVASE MOC1, CHLOROPLASTIC-RELATED"/>
    <property type="match status" value="1"/>
</dbReference>
<gene>
    <name evidence="1" type="ORF">GCM10010994_28690</name>
</gene>
<sequence length="188" mass="19730">MTCILGIDPGQTGAVGFFFLEAGRVTVEDMPIAGDRVNGTLLKNRIWQLRPDVAIIENVASMPKQGVASTFKFGLAYGTAIGVVQGLDIPLHFVTPGRWKKHFRLSSDKEEARRRALELFPHAADELALKKHHGRAEAALIALFGAQTIPNIGSATPETGGGVADGVGGEFAGAVINSSSPRAGASGL</sequence>
<dbReference type="InterPro" id="IPR036397">
    <property type="entry name" value="RNaseH_sf"/>
</dbReference>
<dbReference type="Gene3D" id="3.30.420.10">
    <property type="entry name" value="Ribonuclease H-like superfamily/Ribonuclease H"/>
    <property type="match status" value="1"/>
</dbReference>